<dbReference type="EMBL" id="CP070499">
    <property type="protein sequence ID" value="QSB13311.1"/>
    <property type="molecule type" value="Genomic_DNA"/>
</dbReference>
<dbReference type="InterPro" id="IPR002938">
    <property type="entry name" value="FAD-bd"/>
</dbReference>
<name>A0A895Y7H6_9ACTN</name>
<evidence type="ECO:0000256" key="2">
    <source>
        <dbReference type="ARBA" id="ARBA00023033"/>
    </source>
</evidence>
<dbReference type="Proteomes" id="UP000662857">
    <property type="component" value="Chromosome"/>
</dbReference>
<dbReference type="KEGG" id="nhy:JQS43_16980"/>
<proteinExistence type="predicted"/>
<dbReference type="PANTHER" id="PTHR13789">
    <property type="entry name" value="MONOOXYGENASE"/>
    <property type="match status" value="1"/>
</dbReference>
<protein>
    <submittedName>
        <fullName evidence="4">FAD-dependent monooxygenase</fullName>
    </submittedName>
</protein>
<dbReference type="InterPro" id="IPR050493">
    <property type="entry name" value="FAD-dep_Monooxygenase_BioMet"/>
</dbReference>
<organism evidence="4 5">
    <name type="scientific">Natronosporangium hydrolyticum</name>
    <dbReference type="NCBI Taxonomy" id="2811111"/>
    <lineage>
        <taxon>Bacteria</taxon>
        <taxon>Bacillati</taxon>
        <taxon>Actinomycetota</taxon>
        <taxon>Actinomycetes</taxon>
        <taxon>Micromonosporales</taxon>
        <taxon>Micromonosporaceae</taxon>
        <taxon>Natronosporangium</taxon>
    </lineage>
</organism>
<dbReference type="AlphaFoldDB" id="A0A895Y7H6"/>
<accession>A0A895Y7H6</accession>
<reference evidence="4" key="1">
    <citation type="submission" date="2021-02" db="EMBL/GenBank/DDBJ databases">
        <title>Natrosporangium hydrolyticum gen. nov., sp. nov, a haloalkaliphilic actinobacterium from a soda solonchak soil.</title>
        <authorList>
            <person name="Sorokin D.Y."/>
            <person name="Khijniak T.V."/>
            <person name="Zakharycheva A.P."/>
            <person name="Boueva O.V."/>
            <person name="Ariskina E.V."/>
            <person name="Hahnke R.L."/>
            <person name="Bunk B."/>
            <person name="Sproer C."/>
            <person name="Schumann P."/>
            <person name="Evtushenko L.I."/>
            <person name="Kublanov I.V."/>
        </authorList>
    </citation>
    <scope>NUCLEOTIDE SEQUENCE</scope>
    <source>
        <strain evidence="4">DSM 106523</strain>
    </source>
</reference>
<dbReference type="Pfam" id="PF01494">
    <property type="entry name" value="FAD_binding_3"/>
    <property type="match status" value="2"/>
</dbReference>
<dbReference type="GO" id="GO:0071949">
    <property type="term" value="F:FAD binding"/>
    <property type="evidence" value="ECO:0007669"/>
    <property type="project" value="InterPro"/>
</dbReference>
<keyword evidence="5" id="KW-1185">Reference proteome</keyword>
<dbReference type="InterPro" id="IPR036188">
    <property type="entry name" value="FAD/NAD-bd_sf"/>
</dbReference>
<evidence type="ECO:0000259" key="3">
    <source>
        <dbReference type="Pfam" id="PF01494"/>
    </source>
</evidence>
<dbReference type="PANTHER" id="PTHR13789:SF309">
    <property type="entry name" value="PUTATIVE (AFU_ORTHOLOGUE AFUA_6G14510)-RELATED"/>
    <property type="match status" value="1"/>
</dbReference>
<gene>
    <name evidence="4" type="ORF">JQS43_16980</name>
</gene>
<evidence type="ECO:0000313" key="4">
    <source>
        <dbReference type="EMBL" id="QSB13311.1"/>
    </source>
</evidence>
<evidence type="ECO:0000256" key="1">
    <source>
        <dbReference type="ARBA" id="ARBA00023002"/>
    </source>
</evidence>
<sequence length="354" mass="37211">MNLRVGIIGGGIGGLAAAVGAARGGAEVTVLEREPGPAGAGTALGLWPAALAALDELDLGRAVRAQAARQRSGAFLRADGARIAAIDTVALERRTGDPVYLLSRPALLDLLLAALPEGTVRFGHRAELAALTDAYDVVIAADGIFSATRRALFGPAYRARHLGTTAWRGVLDTPTDTFTETWGEGMRFGITPQEGGRTNWFAAAPAPAGQVFPEGDLAALRARFGDWHAAVGQVLAQLDDASLLRHDLYELAPRLPSYVRGRVALIGDAAHAMSPDLGRGACEALIDAVTLTRQLGAGGDPAAALAEYDRLRRRPTQRLAAMSRRVGRLAHARQLTRLRDTAVRVALRVGGPPN</sequence>
<dbReference type="Gene3D" id="3.50.50.60">
    <property type="entry name" value="FAD/NAD(P)-binding domain"/>
    <property type="match status" value="1"/>
</dbReference>
<dbReference type="PRINTS" id="PR00420">
    <property type="entry name" value="RNGMNOXGNASE"/>
</dbReference>
<dbReference type="SUPFAM" id="SSF51905">
    <property type="entry name" value="FAD/NAD(P)-binding domain"/>
    <property type="match status" value="1"/>
</dbReference>
<dbReference type="RefSeq" id="WP_239675391.1">
    <property type="nucleotide sequence ID" value="NZ_CP070499.1"/>
</dbReference>
<keyword evidence="2 4" id="KW-0503">Monooxygenase</keyword>
<keyword evidence="1" id="KW-0560">Oxidoreductase</keyword>
<feature type="domain" description="FAD-binding" evidence="3">
    <location>
        <begin position="255"/>
        <end position="319"/>
    </location>
</feature>
<dbReference type="GO" id="GO:0004497">
    <property type="term" value="F:monooxygenase activity"/>
    <property type="evidence" value="ECO:0007669"/>
    <property type="project" value="UniProtKB-KW"/>
</dbReference>
<evidence type="ECO:0000313" key="5">
    <source>
        <dbReference type="Proteomes" id="UP000662857"/>
    </source>
</evidence>
<feature type="domain" description="FAD-binding" evidence="3">
    <location>
        <begin position="4"/>
        <end position="136"/>
    </location>
</feature>